<gene>
    <name evidence="1" type="ORF">K1T71_013209</name>
</gene>
<evidence type="ECO:0000313" key="2">
    <source>
        <dbReference type="Proteomes" id="UP000824533"/>
    </source>
</evidence>
<keyword evidence="2" id="KW-1185">Reference proteome</keyword>
<evidence type="ECO:0000313" key="1">
    <source>
        <dbReference type="EMBL" id="KAJ0171010.1"/>
    </source>
</evidence>
<sequence>MSKCVEKYLTIVELFCPCSLGHIVIGAMKREYIGILTPDCVRNYYRVFVTRKIPARSYQYFHETMSLEDLRRSGPDDDEDLHEELSDEEFDDDLKTISWRIVGGKQVSIRRIPYQILYGMYCGGALIAPDWAITAAHCKEKDTFVYVGSTRRSRASPYQICAHFTHPNWHYKKKPHFHDYDYQLLLLEKPVPVTPSTRPIAIGELSDLRPNTMVSVSGWGHIRPKANKMEEILRRVLVPIIPFDACRSVPLKNYWNITSRMFCAGYINSGTQDACQGDSGGPAVVNGKLVGLVSFGVGCAVKNQPGVYSNLPLVRDWIRSVTGLPL</sequence>
<organism evidence="1 2">
    <name type="scientific">Dendrolimus kikuchii</name>
    <dbReference type="NCBI Taxonomy" id="765133"/>
    <lineage>
        <taxon>Eukaryota</taxon>
        <taxon>Metazoa</taxon>
        <taxon>Ecdysozoa</taxon>
        <taxon>Arthropoda</taxon>
        <taxon>Hexapoda</taxon>
        <taxon>Insecta</taxon>
        <taxon>Pterygota</taxon>
        <taxon>Neoptera</taxon>
        <taxon>Endopterygota</taxon>
        <taxon>Lepidoptera</taxon>
        <taxon>Glossata</taxon>
        <taxon>Ditrysia</taxon>
        <taxon>Bombycoidea</taxon>
        <taxon>Lasiocampidae</taxon>
        <taxon>Dendrolimus</taxon>
    </lineage>
</organism>
<dbReference type="Proteomes" id="UP000824533">
    <property type="component" value="Linkage Group LG25"/>
</dbReference>
<protein>
    <submittedName>
        <fullName evidence="1">Uncharacterized protein</fullName>
    </submittedName>
</protein>
<comment type="caution">
    <text evidence="1">The sequence shown here is derived from an EMBL/GenBank/DDBJ whole genome shotgun (WGS) entry which is preliminary data.</text>
</comment>
<dbReference type="EMBL" id="CM034411">
    <property type="protein sequence ID" value="KAJ0171010.1"/>
    <property type="molecule type" value="Genomic_DNA"/>
</dbReference>
<accession>A0ACC1CHL2</accession>
<name>A0ACC1CHL2_9NEOP</name>
<proteinExistence type="predicted"/>
<reference evidence="1 2" key="1">
    <citation type="journal article" date="2021" name="Front. Genet.">
        <title>Chromosome-Level Genome Assembly Reveals Significant Gene Expansion in the Toll and IMD Signaling Pathways of Dendrolimus kikuchii.</title>
        <authorList>
            <person name="Zhou J."/>
            <person name="Wu P."/>
            <person name="Xiong Z."/>
            <person name="Liu N."/>
            <person name="Zhao N."/>
            <person name="Ji M."/>
            <person name="Qiu Y."/>
            <person name="Yang B."/>
        </authorList>
    </citation>
    <scope>NUCLEOTIDE SEQUENCE [LARGE SCALE GENOMIC DNA]</scope>
    <source>
        <strain evidence="1">Ann1</strain>
    </source>
</reference>